<dbReference type="eggNOG" id="ENOG502QWT8">
    <property type="taxonomic scope" value="Eukaryota"/>
</dbReference>
<reference evidence="3" key="2">
    <citation type="submission" date="2010-04" db="EMBL/GenBank/DDBJ databases">
        <authorList>
            <person name="Buell R."/>
            <person name="Hamilton J."/>
            <person name="Hostetler J."/>
        </authorList>
    </citation>
    <scope>NUCLEOTIDE SEQUENCE [LARGE SCALE GENOMIC DNA]</scope>
    <source>
        <strain evidence="3">DAOM:BR144</strain>
    </source>
</reference>
<dbReference type="InParanoid" id="K3WGC8"/>
<accession>K3WGC8</accession>
<organism evidence="2 3">
    <name type="scientific">Globisporangium ultimum (strain ATCC 200006 / CBS 805.95 / DAOM BR144)</name>
    <name type="common">Pythium ultimum</name>
    <dbReference type="NCBI Taxonomy" id="431595"/>
    <lineage>
        <taxon>Eukaryota</taxon>
        <taxon>Sar</taxon>
        <taxon>Stramenopiles</taxon>
        <taxon>Oomycota</taxon>
        <taxon>Peronosporomycetes</taxon>
        <taxon>Pythiales</taxon>
        <taxon>Pythiaceae</taxon>
        <taxon>Globisporangium</taxon>
    </lineage>
</organism>
<dbReference type="Proteomes" id="UP000019132">
    <property type="component" value="Unassembled WGS sequence"/>
</dbReference>
<dbReference type="EnsemblProtists" id="PYU1_T004019">
    <property type="protein sequence ID" value="PYU1_T004019"/>
    <property type="gene ID" value="PYU1_G004009"/>
</dbReference>
<evidence type="ECO:0000313" key="2">
    <source>
        <dbReference type="EnsemblProtists" id="PYU1_T004019"/>
    </source>
</evidence>
<feature type="region of interest" description="Disordered" evidence="1">
    <location>
        <begin position="489"/>
        <end position="526"/>
    </location>
</feature>
<reference evidence="3" key="1">
    <citation type="journal article" date="2010" name="Genome Biol.">
        <title>Genome sequence of the necrotrophic plant pathogen Pythium ultimum reveals original pathogenicity mechanisms and effector repertoire.</title>
        <authorList>
            <person name="Levesque C.A."/>
            <person name="Brouwer H."/>
            <person name="Cano L."/>
            <person name="Hamilton J.P."/>
            <person name="Holt C."/>
            <person name="Huitema E."/>
            <person name="Raffaele S."/>
            <person name="Robideau G.P."/>
            <person name="Thines M."/>
            <person name="Win J."/>
            <person name="Zerillo M.M."/>
            <person name="Beakes G.W."/>
            <person name="Boore J.L."/>
            <person name="Busam D."/>
            <person name="Dumas B."/>
            <person name="Ferriera S."/>
            <person name="Fuerstenberg S.I."/>
            <person name="Gachon C.M."/>
            <person name="Gaulin E."/>
            <person name="Govers F."/>
            <person name="Grenville-Briggs L."/>
            <person name="Horner N."/>
            <person name="Hostetler J."/>
            <person name="Jiang R.H."/>
            <person name="Johnson J."/>
            <person name="Krajaejun T."/>
            <person name="Lin H."/>
            <person name="Meijer H.J."/>
            <person name="Moore B."/>
            <person name="Morris P."/>
            <person name="Phuntmart V."/>
            <person name="Puiu D."/>
            <person name="Shetty J."/>
            <person name="Stajich J.E."/>
            <person name="Tripathy S."/>
            <person name="Wawra S."/>
            <person name="van West P."/>
            <person name="Whitty B.R."/>
            <person name="Coutinho P.M."/>
            <person name="Henrissat B."/>
            <person name="Martin F."/>
            <person name="Thomas P.D."/>
            <person name="Tyler B.M."/>
            <person name="De Vries R.P."/>
            <person name="Kamoun S."/>
            <person name="Yandell M."/>
            <person name="Tisserat N."/>
            <person name="Buell C.R."/>
        </authorList>
    </citation>
    <scope>NUCLEOTIDE SEQUENCE</scope>
    <source>
        <strain evidence="3">DAOM:BR144</strain>
    </source>
</reference>
<dbReference type="OMA" id="LYDMSYD"/>
<keyword evidence="3" id="KW-1185">Reference proteome</keyword>
<dbReference type="EMBL" id="GL376567">
    <property type="status" value="NOT_ANNOTATED_CDS"/>
    <property type="molecule type" value="Genomic_DNA"/>
</dbReference>
<protein>
    <submittedName>
        <fullName evidence="2">Uncharacterized protein</fullName>
    </submittedName>
</protein>
<name>K3WGC8_GLOUD</name>
<evidence type="ECO:0000256" key="1">
    <source>
        <dbReference type="SAM" id="MobiDB-lite"/>
    </source>
</evidence>
<dbReference type="VEuPathDB" id="FungiDB:PYU1_G004009"/>
<reference evidence="2" key="3">
    <citation type="submission" date="2015-02" db="UniProtKB">
        <authorList>
            <consortium name="EnsemblProtists"/>
        </authorList>
    </citation>
    <scope>IDENTIFICATION</scope>
    <source>
        <strain evidence="2">DAOM BR144</strain>
    </source>
</reference>
<proteinExistence type="predicted"/>
<evidence type="ECO:0000313" key="3">
    <source>
        <dbReference type="Proteomes" id="UP000019132"/>
    </source>
</evidence>
<sequence>MATPLPLEGDGLIENLFYFLWSKDDFGAGPRIYIPHTVLYKFTHPSAWYFTSLKSGKIKKKSKVNLNNIQIEREFTKKRSPTDIVAYYIYFASSVSGDSSNPSGNATIEYFDADGLREFLYKREKVHNGMLQKFVLPKGTGNATIRAIWSPKICLLERRVNLKNVYDKRYDIYERGVTFDGANMYSRPEPVRGAMLPGEVQLLCEQIVDHVTQVSYHKYRISRMVLHLKSDADDKLWLLWCSSLRLLHVNAAEAAPIRPLDIVNDAQVPDFVQFRNNTSITDDKRAGFARCMSCGQFLEQKKLLATTYKAVLDHFQRFMRFLRIQINESEHATIEWPPDERLVQAAGGVGFGILQCFEKGTLHNRKANNLQSTSINNSTTGDLPGGSHHAFLTRKELIIPPVIQYLHPTFTVDDFERHRQDPIFLHKPVAVCESCCLVYSDYTTMSLEVNSIRQSAPAILRPHCELSESKKRLDPLDPLTITLASTNDSKTSPVSLLKGSMATKKPPMSAWKPISTGSEKKGGGKAKIRSALSNLPSAPQLPQRIHSFDETHAANFAELMAASGESAHSLTPSQSTSALQQREETFFRELHQQKDLEQGHPLHHMLESVTRLSMSKKKSLAVPRQNNNGDFNFSKSQSMGALTELFEQQMAKKVATKSPYSIVMRIRNSTEEDSHDKLKLSWNIWRHWHRSFQYPSFNQVTQFETHKK</sequence>
<dbReference type="AlphaFoldDB" id="K3WGC8"/>
<dbReference type="HOGENOM" id="CLU_009314_0_0_1"/>